<dbReference type="RefSeq" id="WP_253536586.1">
    <property type="nucleotide sequence ID" value="NZ_JAMYWC010000003.1"/>
</dbReference>
<comment type="caution">
    <text evidence="2">The sequence shown here is derived from an EMBL/GenBank/DDBJ whole genome shotgun (WGS) entry which is preliminary data.</text>
</comment>
<dbReference type="AlphaFoldDB" id="A0AA41WTQ3"/>
<feature type="region of interest" description="Disordered" evidence="1">
    <location>
        <begin position="539"/>
        <end position="562"/>
    </location>
</feature>
<proteinExistence type="predicted"/>
<name>A0AA41WTQ3_9RALS</name>
<sequence length="598" mass="63790">MPAAPKDHPAWHLPTHIIVARGADAWSGRLRALHFLPTLGTVDAPAPTDLWEAGELLNAMSVDARQLWTFRNRDSVQHTPVSLQWEALSDTQQALIDTEDELGPARIDYLRGIRRYEQGESAMRPRTGLLGAMRSARVQLLGPPDFVLDARHLNFRQQHARRPWMVYIGANDGMLHGFDALTGVERFAVIPDAVLALAARNASPGRPVPQPVCARPFAADAWTGTQWRSVLTCTNGAMAPGLFLVDVTDPTSYAPPPMLAYDGSDGEGIGEMEGPVPVVAVPNGDDSGPRWFAISGNGKGKSNANAASKLLLLALDQQRTAAWQPNRTAYAIKVPADASRGGLGAPAVAIGAQGTASVAYAADAQGQIWRFDLTGSPPWLNALGNNQTDRSLPLFTATSRSGSIQRILAPILLAATAGGPRLVFTAVDNEGNATLYGVADSGSRRLSRESLAGLGVTDLAAGAIIEPNVQGSPNGWRIDLPGGQVPDDLITAGSHSLLLTTRDTKGRDRAYLLDALTGLPPREDGRTGHVLASAPLVTVQTQAPSTAPSTAPSGKPTQTTNTTLWHLEGGRIRQIETRSYTRQLGRLNWREMTETGAR</sequence>
<evidence type="ECO:0000313" key="2">
    <source>
        <dbReference type="EMBL" id="MCP1172673.1"/>
    </source>
</evidence>
<evidence type="ECO:0000313" key="3">
    <source>
        <dbReference type="Proteomes" id="UP001162793"/>
    </source>
</evidence>
<accession>A0AA41WTQ3</accession>
<organism evidence="2 3">
    <name type="scientific">Ralstonia chuxiongensis</name>
    <dbReference type="NCBI Taxonomy" id="2957504"/>
    <lineage>
        <taxon>Bacteria</taxon>
        <taxon>Pseudomonadati</taxon>
        <taxon>Pseudomonadota</taxon>
        <taxon>Betaproteobacteria</taxon>
        <taxon>Burkholderiales</taxon>
        <taxon>Burkholderiaceae</taxon>
        <taxon>Ralstonia</taxon>
    </lineage>
</organism>
<reference evidence="3" key="1">
    <citation type="journal article" date="2023" name="Front. Microbiol.">
        <title>Ralstonia chuxiongensis sp. nov., Ralstonia mojiangensis sp. nov., and Ralstonia soli sp. nov., isolated from tobacco fields, are three novel species in the family Burkholderiaceae.</title>
        <authorList>
            <person name="Lu C.H."/>
            <person name="Zhang Y.Y."/>
            <person name="Jiang N."/>
            <person name="Chen W."/>
            <person name="Shao X."/>
            <person name="Zhao Z.M."/>
            <person name="Lu W.L."/>
            <person name="Hu X."/>
            <person name="Xi Y.X."/>
            <person name="Zou S.Y."/>
            <person name="Wei Q.J."/>
            <person name="Lin Z.L."/>
            <person name="Gong L."/>
            <person name="Gai X.T."/>
            <person name="Zhang L.Q."/>
            <person name="Li J.Y."/>
            <person name="Jin Y."/>
            <person name="Xia Z.Y."/>
        </authorList>
    </citation>
    <scope>NUCLEOTIDE SEQUENCE [LARGE SCALE GENOMIC DNA]</scope>
    <source>
        <strain evidence="3">21YRMH01-3</strain>
    </source>
</reference>
<keyword evidence="3" id="KW-1185">Reference proteome</keyword>
<protein>
    <submittedName>
        <fullName evidence="2">PilC/PilY family type IV pilus protein</fullName>
    </submittedName>
</protein>
<evidence type="ECO:0000256" key="1">
    <source>
        <dbReference type="SAM" id="MobiDB-lite"/>
    </source>
</evidence>
<gene>
    <name evidence="2" type="ORF">NKG59_09905</name>
</gene>
<dbReference type="EMBL" id="JAMYWC010000003">
    <property type="protein sequence ID" value="MCP1172673.1"/>
    <property type="molecule type" value="Genomic_DNA"/>
</dbReference>
<dbReference type="Proteomes" id="UP001162793">
    <property type="component" value="Unassembled WGS sequence"/>
</dbReference>